<evidence type="ECO:0008006" key="4">
    <source>
        <dbReference type="Google" id="ProtNLM"/>
    </source>
</evidence>
<dbReference type="RefSeq" id="WP_184256574.1">
    <property type="nucleotide sequence ID" value="NZ_JACHIO010000011.1"/>
</dbReference>
<dbReference type="InterPro" id="IPR011322">
    <property type="entry name" value="N-reg_PII-like_a/b"/>
</dbReference>
<evidence type="ECO:0000313" key="2">
    <source>
        <dbReference type="EMBL" id="MBB5064575.1"/>
    </source>
</evidence>
<dbReference type="InterPro" id="IPR015867">
    <property type="entry name" value="N-reg_PII/ATP_PRibTrfase_C"/>
</dbReference>
<reference evidence="2 3" key="1">
    <citation type="submission" date="2020-08" db="EMBL/GenBank/DDBJ databases">
        <title>Genomic Encyclopedia of Type Strains, Phase IV (KMG-V): Genome sequencing to study the core and pangenomes of soil and plant-associated prokaryotes.</title>
        <authorList>
            <person name="Whitman W."/>
        </authorList>
    </citation>
    <scope>NUCLEOTIDE SEQUENCE [LARGE SCALE GENOMIC DNA]</scope>
    <source>
        <strain evidence="2 3">X5P3</strain>
    </source>
</reference>
<name>A0A7W7ZR32_9BACT</name>
<proteinExistence type="inferred from homology"/>
<dbReference type="PANTHER" id="PTHR35983">
    <property type="entry name" value="UPF0166 PROTEIN TM_0021"/>
    <property type="match status" value="1"/>
</dbReference>
<comment type="caution">
    <text evidence="2">The sequence shown here is derived from an EMBL/GenBank/DDBJ whole genome shotgun (WGS) entry which is preliminary data.</text>
</comment>
<gene>
    <name evidence="2" type="ORF">HDF15_002933</name>
</gene>
<dbReference type="SUPFAM" id="SSF54913">
    <property type="entry name" value="GlnB-like"/>
    <property type="match status" value="1"/>
</dbReference>
<dbReference type="InterPro" id="IPR003793">
    <property type="entry name" value="UPF0166"/>
</dbReference>
<accession>A0A7W7ZR32</accession>
<evidence type="ECO:0000256" key="1">
    <source>
        <dbReference type="ARBA" id="ARBA00010554"/>
    </source>
</evidence>
<organism evidence="2 3">
    <name type="scientific">Granulicella mallensis</name>
    <dbReference type="NCBI Taxonomy" id="940614"/>
    <lineage>
        <taxon>Bacteria</taxon>
        <taxon>Pseudomonadati</taxon>
        <taxon>Acidobacteriota</taxon>
        <taxon>Terriglobia</taxon>
        <taxon>Terriglobales</taxon>
        <taxon>Acidobacteriaceae</taxon>
        <taxon>Granulicella</taxon>
    </lineage>
</organism>
<dbReference type="Proteomes" id="UP000584867">
    <property type="component" value="Unassembled WGS sequence"/>
</dbReference>
<dbReference type="EMBL" id="JACHIO010000011">
    <property type="protein sequence ID" value="MBB5064575.1"/>
    <property type="molecule type" value="Genomic_DNA"/>
</dbReference>
<dbReference type="Pfam" id="PF02641">
    <property type="entry name" value="DUF190"/>
    <property type="match status" value="1"/>
</dbReference>
<dbReference type="PANTHER" id="PTHR35983:SF1">
    <property type="entry name" value="UPF0166 PROTEIN TM_0021"/>
    <property type="match status" value="1"/>
</dbReference>
<protein>
    <recommendedName>
        <fullName evidence="4">DUF190 domain-containing protein</fullName>
    </recommendedName>
</protein>
<dbReference type="AlphaFoldDB" id="A0A7W7ZR32"/>
<dbReference type="Gene3D" id="3.30.70.120">
    <property type="match status" value="1"/>
</dbReference>
<sequence length="109" mass="11734">MLIPGKAVKVSIYLTDGASHHGESVCSSILNFLFQSSVSGATALKGFAGFGSDHHLHTSTSIFLADRLPVKIEFIETREKADELMPKLIELARTGMIEMQETTVVKAAG</sequence>
<comment type="similarity">
    <text evidence="1">Belongs to the UPF0166 family.</text>
</comment>
<evidence type="ECO:0000313" key="3">
    <source>
        <dbReference type="Proteomes" id="UP000584867"/>
    </source>
</evidence>